<dbReference type="PROSITE" id="PS50059">
    <property type="entry name" value="FKBP_PPIASE"/>
    <property type="match status" value="1"/>
</dbReference>
<comment type="catalytic activity">
    <reaction evidence="1 6">
        <text>[protein]-peptidylproline (omega=180) = [protein]-peptidylproline (omega=0)</text>
        <dbReference type="Rhea" id="RHEA:16237"/>
        <dbReference type="Rhea" id="RHEA-COMP:10747"/>
        <dbReference type="Rhea" id="RHEA-COMP:10748"/>
        <dbReference type="ChEBI" id="CHEBI:83833"/>
        <dbReference type="ChEBI" id="CHEBI:83834"/>
        <dbReference type="EC" id="5.2.1.8"/>
    </reaction>
</comment>
<dbReference type="Pfam" id="PF00254">
    <property type="entry name" value="FKBP_C"/>
    <property type="match status" value="1"/>
</dbReference>
<evidence type="ECO:0000256" key="1">
    <source>
        <dbReference type="ARBA" id="ARBA00000971"/>
    </source>
</evidence>
<evidence type="ECO:0000313" key="8">
    <source>
        <dbReference type="EMBL" id="MFC5480737.1"/>
    </source>
</evidence>
<proteinExistence type="inferred from homology"/>
<dbReference type="Gene3D" id="3.10.50.40">
    <property type="match status" value="1"/>
</dbReference>
<keyword evidence="4 6" id="KW-0697">Rotamase</keyword>
<evidence type="ECO:0000256" key="5">
    <source>
        <dbReference type="ARBA" id="ARBA00023235"/>
    </source>
</evidence>
<feature type="domain" description="PPIase FKBP-type" evidence="7">
    <location>
        <begin position="238"/>
        <end position="332"/>
    </location>
</feature>
<dbReference type="PANTHER" id="PTHR43811:SF19">
    <property type="entry name" value="39 KDA FK506-BINDING NUCLEAR PROTEIN"/>
    <property type="match status" value="1"/>
</dbReference>
<organism evidence="8 9">
    <name type="scientific">Massilia suwonensis</name>
    <dbReference type="NCBI Taxonomy" id="648895"/>
    <lineage>
        <taxon>Bacteria</taxon>
        <taxon>Pseudomonadati</taxon>
        <taxon>Pseudomonadota</taxon>
        <taxon>Betaproteobacteria</taxon>
        <taxon>Burkholderiales</taxon>
        <taxon>Oxalobacteraceae</taxon>
        <taxon>Telluria group</taxon>
        <taxon>Massilia</taxon>
    </lineage>
</organism>
<evidence type="ECO:0000256" key="4">
    <source>
        <dbReference type="ARBA" id="ARBA00023110"/>
    </source>
</evidence>
<accession>A0ABW0MTH8</accession>
<keyword evidence="9" id="KW-1185">Reference proteome</keyword>
<dbReference type="EC" id="5.2.1.8" evidence="3 6"/>
<comment type="caution">
    <text evidence="8">The sequence shown here is derived from an EMBL/GenBank/DDBJ whole genome shotgun (WGS) entry which is preliminary data.</text>
</comment>
<gene>
    <name evidence="8" type="ORF">ACFPQ5_21245</name>
</gene>
<evidence type="ECO:0000256" key="3">
    <source>
        <dbReference type="ARBA" id="ARBA00013194"/>
    </source>
</evidence>
<evidence type="ECO:0000256" key="6">
    <source>
        <dbReference type="PROSITE-ProRule" id="PRU00277"/>
    </source>
</evidence>
<dbReference type="InterPro" id="IPR001179">
    <property type="entry name" value="PPIase_FKBP_dom"/>
</dbReference>
<dbReference type="Proteomes" id="UP001596101">
    <property type="component" value="Unassembled WGS sequence"/>
</dbReference>
<name>A0ABW0MTH8_9BURK</name>
<dbReference type="SUPFAM" id="SSF54534">
    <property type="entry name" value="FKBP-like"/>
    <property type="match status" value="1"/>
</dbReference>
<dbReference type="RefSeq" id="WP_379760540.1">
    <property type="nucleotide sequence ID" value="NZ_JBHSMR010000014.1"/>
</dbReference>
<reference evidence="9" key="1">
    <citation type="journal article" date="2019" name="Int. J. Syst. Evol. Microbiol.">
        <title>The Global Catalogue of Microorganisms (GCM) 10K type strain sequencing project: providing services to taxonomists for standard genome sequencing and annotation.</title>
        <authorList>
            <consortium name="The Broad Institute Genomics Platform"/>
            <consortium name="The Broad Institute Genome Sequencing Center for Infectious Disease"/>
            <person name="Wu L."/>
            <person name="Ma J."/>
        </authorList>
    </citation>
    <scope>NUCLEOTIDE SEQUENCE [LARGE SCALE GENOMIC DNA]</scope>
    <source>
        <strain evidence="9">CCUG 43111</strain>
    </source>
</reference>
<dbReference type="GO" id="GO:0003755">
    <property type="term" value="F:peptidyl-prolyl cis-trans isomerase activity"/>
    <property type="evidence" value="ECO:0007669"/>
    <property type="project" value="UniProtKB-EC"/>
</dbReference>
<keyword evidence="5 6" id="KW-0413">Isomerase</keyword>
<protein>
    <recommendedName>
        <fullName evidence="3 6">peptidylprolyl isomerase</fullName>
        <ecNumber evidence="3 6">5.2.1.8</ecNumber>
    </recommendedName>
</protein>
<evidence type="ECO:0000256" key="2">
    <source>
        <dbReference type="ARBA" id="ARBA00006577"/>
    </source>
</evidence>
<dbReference type="InterPro" id="IPR046357">
    <property type="entry name" value="PPIase_dom_sf"/>
</dbReference>
<sequence>MLALACLGLSACGGGGGSTATTAAPATGTPPVAATPAPTPLALAAYAGTWYGPCQGRSQDTATLAMADGGAHALRLNLVRNFHAADGCAGTAIASETLSADFTLTYGSTSTAAALLAPGATATQVALDLVTISIPAYTRSRSGPAVTTTTGANGVLSWCIGYPDGAVCTADAGTQPAASGAGALTLDKGELVLLSPSGGGYVADARYTKERATTTQAQGPAFQRIDTVEGSGTLATSGRTLTVNYTGWLYDASKADFKGAQFDTSIGKTPFTFRLGAGQVITGWDQGLLGMRAGGKRTLIIPASLAYGRSGSGTAIPPDAPLLFEVELISVQ</sequence>
<evidence type="ECO:0000313" key="9">
    <source>
        <dbReference type="Proteomes" id="UP001596101"/>
    </source>
</evidence>
<comment type="similarity">
    <text evidence="2">Belongs to the FKBP-type PPIase family.</text>
</comment>
<dbReference type="PANTHER" id="PTHR43811">
    <property type="entry name" value="FKBP-TYPE PEPTIDYL-PROLYL CIS-TRANS ISOMERASE FKPA"/>
    <property type="match status" value="1"/>
</dbReference>
<dbReference type="EMBL" id="JBHSMR010000014">
    <property type="protein sequence ID" value="MFC5480737.1"/>
    <property type="molecule type" value="Genomic_DNA"/>
</dbReference>
<evidence type="ECO:0000259" key="7">
    <source>
        <dbReference type="PROSITE" id="PS50059"/>
    </source>
</evidence>